<gene>
    <name evidence="2" type="ORF">KCG35_19595</name>
</gene>
<feature type="transmembrane region" description="Helical" evidence="1">
    <location>
        <begin position="28"/>
        <end position="47"/>
    </location>
</feature>
<keyword evidence="1" id="KW-0812">Transmembrane</keyword>
<dbReference type="Proteomes" id="UP000690515">
    <property type="component" value="Unassembled WGS sequence"/>
</dbReference>
<comment type="caution">
    <text evidence="2">The sequence shown here is derived from an EMBL/GenBank/DDBJ whole genome shotgun (WGS) entry which is preliminary data.</text>
</comment>
<dbReference type="RefSeq" id="WP_215821564.1">
    <property type="nucleotide sequence ID" value="NZ_JAGSOY010000070.1"/>
</dbReference>
<keyword evidence="3" id="KW-1185">Reference proteome</keyword>
<evidence type="ECO:0000313" key="3">
    <source>
        <dbReference type="Proteomes" id="UP000690515"/>
    </source>
</evidence>
<proteinExistence type="predicted"/>
<organism evidence="2 3">
    <name type="scientific">Zooshikella harenae</name>
    <dbReference type="NCBI Taxonomy" id="2827238"/>
    <lineage>
        <taxon>Bacteria</taxon>
        <taxon>Pseudomonadati</taxon>
        <taxon>Pseudomonadota</taxon>
        <taxon>Gammaproteobacteria</taxon>
        <taxon>Oceanospirillales</taxon>
        <taxon>Zooshikellaceae</taxon>
        <taxon>Zooshikella</taxon>
    </lineage>
</organism>
<evidence type="ECO:0000313" key="2">
    <source>
        <dbReference type="EMBL" id="MBU2713276.1"/>
    </source>
</evidence>
<keyword evidence="1" id="KW-0472">Membrane</keyword>
<keyword evidence="1" id="KW-1133">Transmembrane helix</keyword>
<dbReference type="EMBL" id="JAGSOY010000070">
    <property type="protein sequence ID" value="MBU2713276.1"/>
    <property type="molecule type" value="Genomic_DNA"/>
</dbReference>
<sequence length="116" mass="13419">MNKLSFPFSKISLSHYIRQFFLTTGSRWWLVLLCGLVSILVGIWLLWSSHRGWLFSLYPPSLKELQEDYFVAHVYWVNCEAKASIAFEEKGPLAAEQITLQPKCIMARQTILQPQG</sequence>
<accession>A0ABS5ZGT7</accession>
<protein>
    <submittedName>
        <fullName evidence="2">Uncharacterized protein</fullName>
    </submittedName>
</protein>
<reference evidence="2 3" key="1">
    <citation type="submission" date="2021-04" db="EMBL/GenBank/DDBJ databases">
        <authorList>
            <person name="Pira H."/>
            <person name="Risdian C."/>
            <person name="Wink J."/>
        </authorList>
    </citation>
    <scope>NUCLEOTIDE SEQUENCE [LARGE SCALE GENOMIC DNA]</scope>
    <source>
        <strain evidence="2 3">WH53</strain>
    </source>
</reference>
<name>A0ABS5ZGT7_9GAMM</name>
<evidence type="ECO:0000256" key="1">
    <source>
        <dbReference type="SAM" id="Phobius"/>
    </source>
</evidence>